<feature type="region of interest" description="Disordered" evidence="1">
    <location>
        <begin position="1"/>
        <end position="57"/>
    </location>
</feature>
<protein>
    <submittedName>
        <fullName evidence="2">Uncharacterized protein</fullName>
    </submittedName>
</protein>
<reference evidence="2" key="2">
    <citation type="journal article" date="2024" name="Plant">
        <title>Genomic evolution and insights into agronomic trait innovations of Sesamum species.</title>
        <authorList>
            <person name="Miao H."/>
            <person name="Wang L."/>
            <person name="Qu L."/>
            <person name="Liu H."/>
            <person name="Sun Y."/>
            <person name="Le M."/>
            <person name="Wang Q."/>
            <person name="Wei S."/>
            <person name="Zheng Y."/>
            <person name="Lin W."/>
            <person name="Duan Y."/>
            <person name="Cao H."/>
            <person name="Xiong S."/>
            <person name="Wang X."/>
            <person name="Wei L."/>
            <person name="Li C."/>
            <person name="Ma Q."/>
            <person name="Ju M."/>
            <person name="Zhao R."/>
            <person name="Li G."/>
            <person name="Mu C."/>
            <person name="Tian Q."/>
            <person name="Mei H."/>
            <person name="Zhang T."/>
            <person name="Gao T."/>
            <person name="Zhang H."/>
        </authorList>
    </citation>
    <scope>NUCLEOTIDE SEQUENCE</scope>
    <source>
        <strain evidence="2">3651</strain>
    </source>
</reference>
<dbReference type="PANTHER" id="PTHR36747:SF1">
    <property type="entry name" value="HYDROXYPROLINE-RICH GLYCOPROTEIN FAMILY PROTEIN"/>
    <property type="match status" value="1"/>
</dbReference>
<evidence type="ECO:0000256" key="1">
    <source>
        <dbReference type="SAM" id="MobiDB-lite"/>
    </source>
</evidence>
<comment type="caution">
    <text evidence="2">The sequence shown here is derived from an EMBL/GenBank/DDBJ whole genome shotgun (WGS) entry which is preliminary data.</text>
</comment>
<keyword evidence="3" id="KW-1185">Reference proteome</keyword>
<dbReference type="AlphaFoldDB" id="A0AAE1XT39"/>
<proteinExistence type="predicted"/>
<accession>A0AAE1XT39</accession>
<dbReference type="PANTHER" id="PTHR36747">
    <property type="entry name" value="HYDROXYPROLINE-RICH GLYCOPROTEIN FAMILY PROTEIN"/>
    <property type="match status" value="1"/>
</dbReference>
<dbReference type="EMBL" id="JACGWO010000009">
    <property type="protein sequence ID" value="KAK4417593.1"/>
    <property type="molecule type" value="Genomic_DNA"/>
</dbReference>
<dbReference type="Proteomes" id="UP001293254">
    <property type="component" value="Unassembled WGS sequence"/>
</dbReference>
<reference evidence="2" key="1">
    <citation type="submission" date="2020-06" db="EMBL/GenBank/DDBJ databases">
        <authorList>
            <person name="Li T."/>
            <person name="Hu X."/>
            <person name="Zhang T."/>
            <person name="Song X."/>
            <person name="Zhang H."/>
            <person name="Dai N."/>
            <person name="Sheng W."/>
            <person name="Hou X."/>
            <person name="Wei L."/>
        </authorList>
    </citation>
    <scope>NUCLEOTIDE SEQUENCE</scope>
    <source>
        <strain evidence="2">3651</strain>
        <tissue evidence="2">Leaf</tissue>
    </source>
</reference>
<evidence type="ECO:0000313" key="3">
    <source>
        <dbReference type="Proteomes" id="UP001293254"/>
    </source>
</evidence>
<sequence length="123" mass="13433">MDQTLKTPPGLVPTAADAETNATVDQNTPPPPNQDNIHKPQTPPICNTGKNGTPDRLKLPKAFKYPERYTSPTDQMMSPATRGILARSRKGSKLFPPSANHPPKIPALQLQELSPLQMDKCLN</sequence>
<organism evidence="2 3">
    <name type="scientific">Sesamum alatum</name>
    <dbReference type="NCBI Taxonomy" id="300844"/>
    <lineage>
        <taxon>Eukaryota</taxon>
        <taxon>Viridiplantae</taxon>
        <taxon>Streptophyta</taxon>
        <taxon>Embryophyta</taxon>
        <taxon>Tracheophyta</taxon>
        <taxon>Spermatophyta</taxon>
        <taxon>Magnoliopsida</taxon>
        <taxon>eudicotyledons</taxon>
        <taxon>Gunneridae</taxon>
        <taxon>Pentapetalae</taxon>
        <taxon>asterids</taxon>
        <taxon>lamiids</taxon>
        <taxon>Lamiales</taxon>
        <taxon>Pedaliaceae</taxon>
        <taxon>Sesamum</taxon>
    </lineage>
</organism>
<name>A0AAE1XT39_9LAMI</name>
<evidence type="ECO:0000313" key="2">
    <source>
        <dbReference type="EMBL" id="KAK4417593.1"/>
    </source>
</evidence>
<feature type="region of interest" description="Disordered" evidence="1">
    <location>
        <begin position="88"/>
        <end position="123"/>
    </location>
</feature>
<gene>
    <name evidence="2" type="ORF">Salat_2172000</name>
</gene>